<keyword evidence="1" id="KW-1133">Transmembrane helix</keyword>
<evidence type="ECO:0000256" key="1">
    <source>
        <dbReference type="SAM" id="Phobius"/>
    </source>
</evidence>
<proteinExistence type="predicted"/>
<dbReference type="EMBL" id="BARU01011795">
    <property type="protein sequence ID" value="GAH33345.1"/>
    <property type="molecule type" value="Genomic_DNA"/>
</dbReference>
<organism evidence="2">
    <name type="scientific">marine sediment metagenome</name>
    <dbReference type="NCBI Taxonomy" id="412755"/>
    <lineage>
        <taxon>unclassified sequences</taxon>
        <taxon>metagenomes</taxon>
        <taxon>ecological metagenomes</taxon>
    </lineage>
</organism>
<feature type="transmembrane region" description="Helical" evidence="1">
    <location>
        <begin position="69"/>
        <end position="87"/>
    </location>
</feature>
<keyword evidence="1" id="KW-0472">Membrane</keyword>
<comment type="caution">
    <text evidence="2">The sequence shown here is derived from an EMBL/GenBank/DDBJ whole genome shotgun (WGS) entry which is preliminary data.</text>
</comment>
<name>X1FLD6_9ZZZZ</name>
<gene>
    <name evidence="2" type="ORF">S03H2_22024</name>
</gene>
<keyword evidence="1" id="KW-0812">Transmembrane</keyword>
<reference evidence="2" key="1">
    <citation type="journal article" date="2014" name="Front. Microbiol.">
        <title>High frequency of phylogenetically diverse reductive dehalogenase-homologous genes in deep subseafloor sedimentary metagenomes.</title>
        <authorList>
            <person name="Kawai M."/>
            <person name="Futagami T."/>
            <person name="Toyoda A."/>
            <person name="Takaki Y."/>
            <person name="Nishi S."/>
            <person name="Hori S."/>
            <person name="Arai W."/>
            <person name="Tsubouchi T."/>
            <person name="Morono Y."/>
            <person name="Uchiyama I."/>
            <person name="Ito T."/>
            <person name="Fujiyama A."/>
            <person name="Inagaki F."/>
            <person name="Takami H."/>
        </authorList>
    </citation>
    <scope>NUCLEOTIDE SEQUENCE</scope>
    <source>
        <strain evidence="2">Expedition CK06-06</strain>
    </source>
</reference>
<feature type="non-terminal residue" evidence="2">
    <location>
        <position position="1"/>
    </location>
</feature>
<evidence type="ECO:0000313" key="2">
    <source>
        <dbReference type="EMBL" id="GAH33345.1"/>
    </source>
</evidence>
<dbReference type="AlphaFoldDB" id="X1FLD6"/>
<protein>
    <submittedName>
        <fullName evidence="2">Uncharacterized protein</fullName>
    </submittedName>
</protein>
<sequence>QADLVYISSEEQNLVQNVDHVRKFVQLKKLLLIVQRANVIFVIDASKFVHKMLLNLILFFSRLLRNISAFSHMVIALIFNFPFLTLIG</sequence>
<accession>X1FLD6</accession>